<dbReference type="Proteomes" id="UP000027931">
    <property type="component" value="Unassembled WGS sequence"/>
</dbReference>
<dbReference type="STRING" id="1157490.EL26_13920"/>
<evidence type="ECO:0000256" key="1">
    <source>
        <dbReference type="SAM" id="Phobius"/>
    </source>
</evidence>
<evidence type="ECO:0008006" key="4">
    <source>
        <dbReference type="Google" id="ProtNLM"/>
    </source>
</evidence>
<dbReference type="RefSeq" id="WP_038089601.1">
    <property type="nucleotide sequence ID" value="NZ_JMIR01000019.1"/>
</dbReference>
<accession>A0A074LNK1</accession>
<gene>
    <name evidence="2" type="ORF">EL26_13920</name>
</gene>
<comment type="caution">
    <text evidence="2">The sequence shown here is derived from an EMBL/GenBank/DDBJ whole genome shotgun (WGS) entry which is preliminary data.</text>
</comment>
<proteinExistence type="predicted"/>
<organism evidence="2 3">
    <name type="scientific">Tumebacillus flagellatus</name>
    <dbReference type="NCBI Taxonomy" id="1157490"/>
    <lineage>
        <taxon>Bacteria</taxon>
        <taxon>Bacillati</taxon>
        <taxon>Bacillota</taxon>
        <taxon>Bacilli</taxon>
        <taxon>Bacillales</taxon>
        <taxon>Alicyclobacillaceae</taxon>
        <taxon>Tumebacillus</taxon>
    </lineage>
</organism>
<keyword evidence="1" id="KW-0472">Membrane</keyword>
<name>A0A074LNK1_9BACL</name>
<protein>
    <recommendedName>
        <fullName evidence="4">Prepilin-type N-terminal cleavage/methylation domain-containing protein</fullName>
    </recommendedName>
</protein>
<feature type="transmembrane region" description="Helical" evidence="1">
    <location>
        <begin position="21"/>
        <end position="45"/>
    </location>
</feature>
<evidence type="ECO:0000313" key="2">
    <source>
        <dbReference type="EMBL" id="KEO82659.1"/>
    </source>
</evidence>
<dbReference type="OrthoDB" id="2381822at2"/>
<keyword evidence="1" id="KW-1133">Transmembrane helix</keyword>
<dbReference type="AlphaFoldDB" id="A0A074LNK1"/>
<evidence type="ECO:0000313" key="3">
    <source>
        <dbReference type="Proteomes" id="UP000027931"/>
    </source>
</evidence>
<reference evidence="2 3" key="1">
    <citation type="journal article" date="2013" name="Int. J. Syst. Evol. Microbiol.">
        <title>Tumebacillus flagellatus sp. nov., an alpha-amylase/pullulanase-producing bacterium isolated from cassava wastewater.</title>
        <authorList>
            <person name="Wang Q."/>
            <person name="Xie N."/>
            <person name="Qin Y."/>
            <person name="Shen N."/>
            <person name="Zhu J."/>
            <person name="Mi H."/>
            <person name="Huang R."/>
        </authorList>
    </citation>
    <scope>NUCLEOTIDE SEQUENCE [LARGE SCALE GENOMIC DNA]</scope>
    <source>
        <strain evidence="2 3">GST4</strain>
    </source>
</reference>
<keyword evidence="1" id="KW-0812">Transmembrane</keyword>
<sequence length="174" mass="18898">MSKPSPRCICNKILHDRSGHTLLELLIALSIWALLLPVIAGGLLFTVQSYTRSVDRLEAREQALGVLRKVESEIRAGHGFTVQSEGVSFLDERNTLIQYRFSARTGLLQRIESGAGSSVIGAKLTDFQGRLVTLAPADGDSRPPPDVLSLHIRTQSGRAVVDLSETLTGRSPLP</sequence>
<dbReference type="EMBL" id="JMIR01000019">
    <property type="protein sequence ID" value="KEO82659.1"/>
    <property type="molecule type" value="Genomic_DNA"/>
</dbReference>
<keyword evidence="3" id="KW-1185">Reference proteome</keyword>